<dbReference type="Pfam" id="PF00441">
    <property type="entry name" value="Acyl-CoA_dh_1"/>
    <property type="match status" value="1"/>
</dbReference>
<dbReference type="Pfam" id="PF02770">
    <property type="entry name" value="Acyl-CoA_dh_M"/>
    <property type="match status" value="1"/>
</dbReference>
<protein>
    <submittedName>
        <fullName evidence="10">Acyl-CoA dehydrogenase family protein</fullName>
    </submittedName>
</protein>
<feature type="domain" description="Acyl-CoA oxidase/dehydrogenase middle" evidence="8">
    <location>
        <begin position="132"/>
        <end position="223"/>
    </location>
</feature>
<feature type="domain" description="Acyl-CoA dehydrogenase/oxidase C-terminal" evidence="7">
    <location>
        <begin position="235"/>
        <end position="383"/>
    </location>
</feature>
<dbReference type="InterPro" id="IPR036250">
    <property type="entry name" value="AcylCo_DH-like_C"/>
</dbReference>
<dbReference type="EMBL" id="JAKXMK010000020">
    <property type="protein sequence ID" value="MCH6168628.1"/>
    <property type="molecule type" value="Genomic_DNA"/>
</dbReference>
<dbReference type="SUPFAM" id="SSF47203">
    <property type="entry name" value="Acyl-CoA dehydrogenase C-terminal domain-like"/>
    <property type="match status" value="1"/>
</dbReference>
<dbReference type="InterPro" id="IPR006091">
    <property type="entry name" value="Acyl-CoA_Oxase/DH_mid-dom"/>
</dbReference>
<dbReference type="InterPro" id="IPR050741">
    <property type="entry name" value="Acyl-CoA_dehydrogenase"/>
</dbReference>
<dbReference type="Gene3D" id="2.40.110.10">
    <property type="entry name" value="Butyryl-CoA Dehydrogenase, subunit A, domain 2"/>
    <property type="match status" value="1"/>
</dbReference>
<accession>A0ABS9TJQ0</accession>
<evidence type="ECO:0000256" key="6">
    <source>
        <dbReference type="RuleBase" id="RU362125"/>
    </source>
</evidence>
<evidence type="ECO:0000313" key="11">
    <source>
        <dbReference type="Proteomes" id="UP001299970"/>
    </source>
</evidence>
<gene>
    <name evidence="10" type="ORF">MMF94_23295</name>
</gene>
<comment type="similarity">
    <text evidence="2 6">Belongs to the acyl-CoA dehydrogenase family.</text>
</comment>
<dbReference type="InterPro" id="IPR037069">
    <property type="entry name" value="AcylCoA_DH/ox_N_sf"/>
</dbReference>
<dbReference type="Pfam" id="PF02771">
    <property type="entry name" value="Acyl-CoA_dh_N"/>
    <property type="match status" value="1"/>
</dbReference>
<dbReference type="RefSeq" id="WP_241039271.1">
    <property type="nucleotide sequence ID" value="NZ_BAAAJF010000022.1"/>
</dbReference>
<comment type="cofactor">
    <cofactor evidence="1 6">
        <name>FAD</name>
        <dbReference type="ChEBI" id="CHEBI:57692"/>
    </cofactor>
</comment>
<reference evidence="10 11" key="1">
    <citation type="submission" date="2022-03" db="EMBL/GenBank/DDBJ databases">
        <title>Pseudonocardia alaer sp. nov., a novel actinomycete isolated from reed forest soil.</title>
        <authorList>
            <person name="Wang L."/>
        </authorList>
    </citation>
    <scope>NUCLEOTIDE SEQUENCE [LARGE SCALE GENOMIC DNA]</scope>
    <source>
        <strain evidence="10 11">Y-16303</strain>
    </source>
</reference>
<evidence type="ECO:0000259" key="8">
    <source>
        <dbReference type="Pfam" id="PF02770"/>
    </source>
</evidence>
<evidence type="ECO:0000259" key="9">
    <source>
        <dbReference type="Pfam" id="PF02771"/>
    </source>
</evidence>
<comment type="caution">
    <text evidence="10">The sequence shown here is derived from an EMBL/GenBank/DDBJ whole genome shotgun (WGS) entry which is preliminary data.</text>
</comment>
<evidence type="ECO:0000259" key="7">
    <source>
        <dbReference type="Pfam" id="PF00441"/>
    </source>
</evidence>
<dbReference type="CDD" id="cd00567">
    <property type="entry name" value="ACAD"/>
    <property type="match status" value="1"/>
</dbReference>
<evidence type="ECO:0000256" key="3">
    <source>
        <dbReference type="ARBA" id="ARBA00022630"/>
    </source>
</evidence>
<keyword evidence="3 6" id="KW-0285">Flavoprotein</keyword>
<keyword evidence="5 6" id="KW-0560">Oxidoreductase</keyword>
<dbReference type="Gene3D" id="1.20.140.10">
    <property type="entry name" value="Butyryl-CoA Dehydrogenase, subunit A, domain 3"/>
    <property type="match status" value="1"/>
</dbReference>
<feature type="domain" description="Acyl-CoA dehydrogenase/oxidase N-terminal" evidence="9">
    <location>
        <begin position="10"/>
        <end position="123"/>
    </location>
</feature>
<dbReference type="Proteomes" id="UP001299970">
    <property type="component" value="Unassembled WGS sequence"/>
</dbReference>
<dbReference type="PANTHER" id="PTHR48083">
    <property type="entry name" value="MEDIUM-CHAIN SPECIFIC ACYL-COA DEHYDROGENASE, MITOCHONDRIAL-RELATED"/>
    <property type="match status" value="1"/>
</dbReference>
<sequence length="393" mass="42843">MTFAGFDLPDDLRLLRDTVADFVREEIVPVEAGVPGDARGLPVDDLRTLQAKARAAGFWCLEAPEEYGGGGLGVFEGVVLAEQMAKHRYSFPRPGAGVFGSEPPNVLYKGSPRQIEEYVRPTIENAWTAFSAISEPTGGSDPARAIRSVATRDGDVYRINGHKMWTSGADTARYGIVYARTDREAGRRGMSAFIVDSGTPGMTITPVPVLRDHWTTEVVFDNVEVPAENLVGEEGQGFGLAQEWLVRGRLRYAAQAVGVAEEAVRIAVEWAKTRETFGALLATRQAVQFPLADARMQLAAARHLTWEAAWEADQGRDARTKASIAKVYATEAGYQVVDAMMQILGGMGMTKEMPLEHWFRGLRVARVVEGPSEIQRFLVARDMLGAAALGRAS</sequence>
<evidence type="ECO:0000256" key="5">
    <source>
        <dbReference type="ARBA" id="ARBA00023002"/>
    </source>
</evidence>
<dbReference type="InterPro" id="IPR009100">
    <property type="entry name" value="AcylCoA_DH/oxidase_NM_dom_sf"/>
</dbReference>
<dbReference type="PANTHER" id="PTHR48083:SF2">
    <property type="entry name" value="MEDIUM-CHAIN SPECIFIC ACYL-COA DEHYDROGENASE, MITOCHONDRIAL"/>
    <property type="match status" value="1"/>
</dbReference>
<dbReference type="InterPro" id="IPR009075">
    <property type="entry name" value="AcylCo_DH/oxidase_C"/>
</dbReference>
<dbReference type="InterPro" id="IPR013786">
    <property type="entry name" value="AcylCoA_DH/ox_N"/>
</dbReference>
<evidence type="ECO:0000256" key="1">
    <source>
        <dbReference type="ARBA" id="ARBA00001974"/>
    </source>
</evidence>
<dbReference type="InterPro" id="IPR046373">
    <property type="entry name" value="Acyl-CoA_Oxase/DH_mid-dom_sf"/>
</dbReference>
<dbReference type="SUPFAM" id="SSF56645">
    <property type="entry name" value="Acyl-CoA dehydrogenase NM domain-like"/>
    <property type="match status" value="1"/>
</dbReference>
<organism evidence="10 11">
    <name type="scientific">Pseudonocardia alaniniphila</name>
    <dbReference type="NCBI Taxonomy" id="75291"/>
    <lineage>
        <taxon>Bacteria</taxon>
        <taxon>Bacillati</taxon>
        <taxon>Actinomycetota</taxon>
        <taxon>Actinomycetes</taxon>
        <taxon>Pseudonocardiales</taxon>
        <taxon>Pseudonocardiaceae</taxon>
        <taxon>Pseudonocardia</taxon>
    </lineage>
</organism>
<evidence type="ECO:0000256" key="4">
    <source>
        <dbReference type="ARBA" id="ARBA00022827"/>
    </source>
</evidence>
<proteinExistence type="inferred from homology"/>
<keyword evidence="4 6" id="KW-0274">FAD</keyword>
<dbReference type="Gene3D" id="1.10.540.10">
    <property type="entry name" value="Acyl-CoA dehydrogenase/oxidase, N-terminal domain"/>
    <property type="match status" value="1"/>
</dbReference>
<evidence type="ECO:0000313" key="10">
    <source>
        <dbReference type="EMBL" id="MCH6168628.1"/>
    </source>
</evidence>
<keyword evidence="11" id="KW-1185">Reference proteome</keyword>
<name>A0ABS9TJQ0_9PSEU</name>
<evidence type="ECO:0000256" key="2">
    <source>
        <dbReference type="ARBA" id="ARBA00009347"/>
    </source>
</evidence>